<feature type="compositionally biased region" description="Basic and acidic residues" evidence="2">
    <location>
        <begin position="78"/>
        <end position="106"/>
    </location>
</feature>
<keyword evidence="3" id="KW-0812">Transmembrane</keyword>
<evidence type="ECO:0000313" key="5">
    <source>
        <dbReference type="EMBL" id="WYJ88340.1"/>
    </source>
</evidence>
<evidence type="ECO:0000256" key="3">
    <source>
        <dbReference type="SAM" id="Phobius"/>
    </source>
</evidence>
<reference evidence="5" key="2">
    <citation type="submission" date="2017-05" db="EMBL/GenBank/DDBJ databases">
        <authorList>
            <consortium name="The Broad Institute Genomics Platform"/>
            <consortium name="The Broad Institute Genomic Center for Infectious Diseases"/>
            <person name="Earl A."/>
            <person name="Manson A."/>
            <person name="Schwartman J."/>
            <person name="Gilmore M."/>
            <person name="Abouelleil A."/>
            <person name="Cao P."/>
            <person name="Chapman S."/>
            <person name="Cusick C."/>
            <person name="Shea T."/>
            <person name="Young S."/>
            <person name="Neafsey D."/>
            <person name="Nusbaum C."/>
            <person name="Birren B."/>
        </authorList>
    </citation>
    <scope>NUCLEOTIDE SEQUENCE</scope>
    <source>
        <strain evidence="5">9E7_DIV0242</strain>
    </source>
</reference>
<evidence type="ECO:0000256" key="1">
    <source>
        <dbReference type="SAM" id="Coils"/>
    </source>
</evidence>
<dbReference type="EMBL" id="NGMM01000001">
    <property type="protein sequence ID" value="OTP18294.1"/>
    <property type="molecule type" value="Genomic_DNA"/>
</dbReference>
<protein>
    <recommendedName>
        <fullName evidence="7">Bacterial Ig domain-containing protein</fullName>
    </recommendedName>
</protein>
<dbReference type="Proteomes" id="UP000195141">
    <property type="component" value="Chromosome"/>
</dbReference>
<evidence type="ECO:0000313" key="4">
    <source>
        <dbReference type="EMBL" id="OTP18294.1"/>
    </source>
</evidence>
<keyword evidence="1" id="KW-0175">Coiled coil</keyword>
<keyword evidence="6" id="KW-1185">Reference proteome</keyword>
<reference evidence="4" key="1">
    <citation type="submission" date="2017-05" db="EMBL/GenBank/DDBJ databases">
        <title>The Genome Sequence of Enterococcus sp. 9E7_DIV0242.</title>
        <authorList>
            <consortium name="The Broad Institute Genomics Platform"/>
            <consortium name="The Broad Institute Genomic Center for Infectious Diseases"/>
            <person name="Earl A."/>
            <person name="Manson A."/>
            <person name="Schwartman J."/>
            <person name="Gilmore M."/>
            <person name="Abouelleil A."/>
            <person name="Cao P."/>
            <person name="Chapman S."/>
            <person name="Cusick C."/>
            <person name="Shea T."/>
            <person name="Young S."/>
            <person name="Neafsey D."/>
            <person name="Nusbaum C."/>
            <person name="Birren B."/>
        </authorList>
    </citation>
    <scope>NUCLEOTIDE SEQUENCE [LARGE SCALE GENOMIC DNA]</scope>
    <source>
        <strain evidence="4">9E7_DIV0242</strain>
    </source>
</reference>
<evidence type="ECO:0008006" key="7">
    <source>
        <dbReference type="Google" id="ProtNLM"/>
    </source>
</evidence>
<keyword evidence="3" id="KW-0472">Membrane</keyword>
<evidence type="ECO:0000256" key="2">
    <source>
        <dbReference type="SAM" id="MobiDB-lite"/>
    </source>
</evidence>
<name>A0A242KAU4_9ENTE</name>
<organism evidence="4">
    <name type="scientific">Candidatus Enterococcus clewellii</name>
    <dbReference type="NCBI Taxonomy" id="1834193"/>
    <lineage>
        <taxon>Bacteria</taxon>
        <taxon>Bacillati</taxon>
        <taxon>Bacillota</taxon>
        <taxon>Bacilli</taxon>
        <taxon>Lactobacillales</taxon>
        <taxon>Enterococcaceae</taxon>
        <taxon>Enterococcus</taxon>
    </lineage>
</organism>
<dbReference type="RefSeq" id="WP_249274386.1">
    <property type="nucleotide sequence ID" value="NZ_CP147247.1"/>
</dbReference>
<accession>A0A242KAU4</accession>
<evidence type="ECO:0000313" key="6">
    <source>
        <dbReference type="Proteomes" id="UP000195141"/>
    </source>
</evidence>
<feature type="region of interest" description="Disordered" evidence="2">
    <location>
        <begin position="76"/>
        <end position="106"/>
    </location>
</feature>
<dbReference type="AlphaFoldDB" id="A0A242KAU4"/>
<feature type="transmembrane region" description="Helical" evidence="3">
    <location>
        <begin position="6"/>
        <end position="35"/>
    </location>
</feature>
<keyword evidence="3" id="KW-1133">Transmembrane helix</keyword>
<dbReference type="EMBL" id="CP147247">
    <property type="protein sequence ID" value="WYJ88340.1"/>
    <property type="molecule type" value="Genomic_DNA"/>
</dbReference>
<feature type="coiled-coil region" evidence="1">
    <location>
        <begin position="192"/>
        <end position="239"/>
    </location>
</feature>
<reference evidence="5" key="3">
    <citation type="submission" date="2024-03" db="EMBL/GenBank/DDBJ databases">
        <title>The Genome Sequence of Enterococcus sp. DIV0242b.</title>
        <authorList>
            <consortium name="The Broad Institute Genomics Platform"/>
            <consortium name="The Broad Institute Microbial Omics Core"/>
            <consortium name="The Broad Institute Genomic Center for Infectious Diseases"/>
            <person name="Earl A."/>
            <person name="Manson A."/>
            <person name="Gilmore M."/>
            <person name="Schwartman J."/>
            <person name="Shea T."/>
            <person name="Abouelleil A."/>
            <person name="Cao P."/>
            <person name="Chapman S."/>
            <person name="Cusick C."/>
            <person name="Young S."/>
            <person name="Neafsey D."/>
            <person name="Nusbaum C."/>
            <person name="Birren B."/>
        </authorList>
    </citation>
    <scope>NUCLEOTIDE SEQUENCE</scope>
    <source>
        <strain evidence="5">9E7_DIV0242</strain>
    </source>
</reference>
<feature type="transmembrane region" description="Helical" evidence="3">
    <location>
        <begin position="56"/>
        <end position="73"/>
    </location>
</feature>
<sequence length="341" mass="36348">MKKIAAIVGGIILLVMLFTAPWVALTLIGLIGGVISLRKFFYYRGQRQPDKAKTSAIVLGVSVAAFAIGGYLMPSTTPEKETASESKQRTTQTTKKEVQESSKQEEITLGLSETVETDGAGTITIKGTTEPHTTVYLASESSDKGVEADSDGNFELNYALTTDTEKTIEVIAERDGQKITKQITAKPSTAFIAAKKAEADKKAEELRIAQEAEQKQAEIERLTKEAEAVVAQAEANQTRENVVAASTAIAAIPEGNQGLSTRVSAVDTAIHAREEQAAQQAAAAAEAEQAAQQAQNDVTQMVLVTPTGSKYHNRKCGNGTYTEDTLDAATSRGLTPCSKCF</sequence>
<gene>
    <name evidence="5" type="ORF">A5888_000059</name>
    <name evidence="4" type="ORF">A5888_000108</name>
</gene>
<proteinExistence type="predicted"/>